<dbReference type="SMART" id="SM00448">
    <property type="entry name" value="REC"/>
    <property type="match status" value="1"/>
</dbReference>
<feature type="modified residue" description="4-aspartylphosphate" evidence="2">
    <location>
        <position position="66"/>
    </location>
</feature>
<dbReference type="GO" id="GO:0000160">
    <property type="term" value="P:phosphorelay signal transduction system"/>
    <property type="evidence" value="ECO:0007669"/>
    <property type="project" value="InterPro"/>
</dbReference>
<dbReference type="InterPro" id="IPR001789">
    <property type="entry name" value="Sig_transdc_resp-reg_receiver"/>
</dbReference>
<dbReference type="PROSITE" id="PS50110">
    <property type="entry name" value="RESPONSE_REGULATORY"/>
    <property type="match status" value="1"/>
</dbReference>
<dbReference type="Pfam" id="PF00072">
    <property type="entry name" value="Response_reg"/>
    <property type="match status" value="1"/>
</dbReference>
<evidence type="ECO:0000313" key="4">
    <source>
        <dbReference type="EMBL" id="RJP64825.1"/>
    </source>
</evidence>
<dbReference type="InterPro" id="IPR050595">
    <property type="entry name" value="Bact_response_regulator"/>
</dbReference>
<protein>
    <submittedName>
        <fullName evidence="4">Response regulator</fullName>
    </submittedName>
</protein>
<evidence type="ECO:0000256" key="2">
    <source>
        <dbReference type="PROSITE-ProRule" id="PRU00169"/>
    </source>
</evidence>
<comment type="caution">
    <text evidence="4">The sequence shown here is derived from an EMBL/GenBank/DDBJ whole genome shotgun (WGS) entry which is preliminary data.</text>
</comment>
<evidence type="ECO:0000259" key="3">
    <source>
        <dbReference type="PROSITE" id="PS50110"/>
    </source>
</evidence>
<name>A0A419EP92_9BACT</name>
<gene>
    <name evidence="4" type="ORF">C4532_18685</name>
</gene>
<proteinExistence type="predicted"/>
<dbReference type="EMBL" id="QZKI01000134">
    <property type="protein sequence ID" value="RJP64825.1"/>
    <property type="molecule type" value="Genomic_DNA"/>
</dbReference>
<dbReference type="PANTHER" id="PTHR44591">
    <property type="entry name" value="STRESS RESPONSE REGULATOR PROTEIN 1"/>
    <property type="match status" value="1"/>
</dbReference>
<keyword evidence="1 2" id="KW-0597">Phosphoprotein</keyword>
<feature type="domain" description="Response regulatory" evidence="3">
    <location>
        <begin position="17"/>
        <end position="131"/>
    </location>
</feature>
<accession>A0A419EP92</accession>
<dbReference type="InterPro" id="IPR011006">
    <property type="entry name" value="CheY-like_superfamily"/>
</dbReference>
<dbReference type="Gene3D" id="3.40.50.2300">
    <property type="match status" value="1"/>
</dbReference>
<dbReference type="SUPFAM" id="SSF52172">
    <property type="entry name" value="CheY-like"/>
    <property type="match status" value="1"/>
</dbReference>
<organism evidence="4 5">
    <name type="scientific">Candidatus Abyssobacteria bacterium SURF_17</name>
    <dbReference type="NCBI Taxonomy" id="2093361"/>
    <lineage>
        <taxon>Bacteria</taxon>
        <taxon>Pseudomonadati</taxon>
        <taxon>Candidatus Hydrogenedentota</taxon>
        <taxon>Candidatus Abyssobacteria</taxon>
    </lineage>
</organism>
<evidence type="ECO:0000256" key="1">
    <source>
        <dbReference type="ARBA" id="ARBA00022553"/>
    </source>
</evidence>
<reference evidence="4 5" key="1">
    <citation type="journal article" date="2017" name="ISME J.">
        <title>Energy and carbon metabolisms in a deep terrestrial subsurface fluid microbial community.</title>
        <authorList>
            <person name="Momper L."/>
            <person name="Jungbluth S.P."/>
            <person name="Lee M.D."/>
            <person name="Amend J.P."/>
        </authorList>
    </citation>
    <scope>NUCLEOTIDE SEQUENCE [LARGE SCALE GENOMIC DNA]</scope>
    <source>
        <strain evidence="4">SURF_17</strain>
    </source>
</reference>
<evidence type="ECO:0000313" key="5">
    <source>
        <dbReference type="Proteomes" id="UP000285961"/>
    </source>
</evidence>
<dbReference type="Proteomes" id="UP000285961">
    <property type="component" value="Unassembled WGS sequence"/>
</dbReference>
<sequence>MCPILETTGSKSLQRPHILLVEDEGNVAKGLQMVLNEEGYEVDIAMTGMTALKTFRGNGFNLVVADLRLPDIDGMDVLEQMSKEKPEIKMLIITGYPTVSSAVKAVKMGVLDYLRKPFTEDQFKTAVADALKSRQGASMEQLLVETEEGRLIQKREVIRVLDRTTKDAQFWAALMERGSEALKDYQLSKQAKAAILSGDIEWVRKHVGELSEEQVQFLRKRLEREAW</sequence>
<dbReference type="PANTHER" id="PTHR44591:SF3">
    <property type="entry name" value="RESPONSE REGULATORY DOMAIN-CONTAINING PROTEIN"/>
    <property type="match status" value="1"/>
</dbReference>
<dbReference type="AlphaFoldDB" id="A0A419EP92"/>